<comment type="subcellular location">
    <subcellularLocation>
        <location evidence="1">Cytoplasm</location>
    </subcellularLocation>
</comment>
<evidence type="ECO:0000256" key="2">
    <source>
        <dbReference type="ARBA" id="ARBA00007249"/>
    </source>
</evidence>
<dbReference type="InterPro" id="IPR050100">
    <property type="entry name" value="TRAFAC_GTPase_members"/>
</dbReference>
<keyword evidence="9" id="KW-0342">GTP-binding</keyword>
<dbReference type="Pfam" id="PF03144">
    <property type="entry name" value="GTP_EFTU_D2"/>
    <property type="match status" value="1"/>
</dbReference>
<comment type="similarity">
    <text evidence="2">Belongs to the TRAFAC class translation factor GTPase superfamily. Classic translation factor GTPase family. EF-Tu/EF-1A subfamily.</text>
</comment>
<dbReference type="Pfam" id="PF22594">
    <property type="entry name" value="GTP-eEF1A_C"/>
    <property type="match status" value="1"/>
</dbReference>
<evidence type="ECO:0000256" key="10">
    <source>
        <dbReference type="ARBA" id="ARBA00029585"/>
    </source>
</evidence>
<dbReference type="PRINTS" id="PR00315">
    <property type="entry name" value="ELONGATNFCT"/>
</dbReference>
<evidence type="ECO:0000313" key="16">
    <source>
        <dbReference type="EMBL" id="TPX55726.1"/>
    </source>
</evidence>
<dbReference type="SUPFAM" id="SSF50447">
    <property type="entry name" value="Translation proteins"/>
    <property type="match status" value="1"/>
</dbReference>
<dbReference type="PANTHER" id="PTHR23115">
    <property type="entry name" value="TRANSLATION FACTOR"/>
    <property type="match status" value="1"/>
</dbReference>
<dbReference type="GO" id="GO:0002184">
    <property type="term" value="P:cytoplasmic translational termination"/>
    <property type="evidence" value="ECO:0007669"/>
    <property type="project" value="UniProtKB-ARBA"/>
</dbReference>
<feature type="compositionally biased region" description="Basic and acidic residues" evidence="14">
    <location>
        <begin position="230"/>
        <end position="248"/>
    </location>
</feature>
<dbReference type="EMBL" id="QEAQ01000098">
    <property type="protein sequence ID" value="TPX55726.1"/>
    <property type="molecule type" value="Genomic_DNA"/>
</dbReference>
<dbReference type="Gene3D" id="3.40.50.300">
    <property type="entry name" value="P-loop containing nucleotide triphosphate hydrolases"/>
    <property type="match status" value="1"/>
</dbReference>
<dbReference type="GO" id="GO:0005829">
    <property type="term" value="C:cytosol"/>
    <property type="evidence" value="ECO:0007669"/>
    <property type="project" value="GOC"/>
</dbReference>
<feature type="compositionally biased region" description="Low complexity" evidence="14">
    <location>
        <begin position="190"/>
        <end position="201"/>
    </location>
</feature>
<dbReference type="SUPFAM" id="SSF50465">
    <property type="entry name" value="EF-Tu/eEF-1alpha/eIF2-gamma C-terminal domain"/>
    <property type="match status" value="1"/>
</dbReference>
<dbReference type="FunFam" id="2.40.30.10:FF:000020">
    <property type="entry name" value="Translation elongation factor EF-1"/>
    <property type="match status" value="1"/>
</dbReference>
<feature type="compositionally biased region" description="Low complexity" evidence="14">
    <location>
        <begin position="209"/>
        <end position="220"/>
    </location>
</feature>
<evidence type="ECO:0000256" key="3">
    <source>
        <dbReference type="ARBA" id="ARBA00015765"/>
    </source>
</evidence>
<name>A0A507DW15_9FUNG</name>
<dbReference type="FunFam" id="2.40.30.10:FF:000017">
    <property type="entry name" value="Eukaryotic peptide chain release factor GTP-binding subunit"/>
    <property type="match status" value="1"/>
</dbReference>
<feature type="region of interest" description="Disordered" evidence="14">
    <location>
        <begin position="1"/>
        <end position="106"/>
    </location>
</feature>
<reference evidence="16 17" key="1">
    <citation type="journal article" date="2019" name="Sci. Rep.">
        <title>Comparative genomics of chytrid fungi reveal insights into the obligate biotrophic and pathogenic lifestyle of Synchytrium endobioticum.</title>
        <authorList>
            <person name="van de Vossenberg B.T.L.H."/>
            <person name="Warris S."/>
            <person name="Nguyen H.D.T."/>
            <person name="van Gent-Pelzer M.P.E."/>
            <person name="Joly D.L."/>
            <person name="van de Geest H.C."/>
            <person name="Bonants P.J.M."/>
            <person name="Smith D.S."/>
            <person name="Levesque C.A."/>
            <person name="van der Lee T.A.J."/>
        </authorList>
    </citation>
    <scope>NUCLEOTIDE SEQUENCE [LARGE SCALE GENOMIC DNA]</scope>
    <source>
        <strain evidence="16 17">CBS 809.83</strain>
    </source>
</reference>
<evidence type="ECO:0000256" key="7">
    <source>
        <dbReference type="ARBA" id="ARBA00022741"/>
    </source>
</evidence>
<dbReference type="GO" id="GO:0003747">
    <property type="term" value="F:translation release factor activity"/>
    <property type="evidence" value="ECO:0007669"/>
    <property type="project" value="InterPro"/>
</dbReference>
<keyword evidence="8" id="KW-0648">Protein biosynthesis</keyword>
<dbReference type="AlphaFoldDB" id="A0A507DW15"/>
<gene>
    <name evidence="16" type="ORF">PhCBS80983_g05076</name>
</gene>
<dbReference type="CDD" id="cd01883">
    <property type="entry name" value="EF1_alpha"/>
    <property type="match status" value="1"/>
</dbReference>
<dbReference type="InterPro" id="IPR054696">
    <property type="entry name" value="GTP-eEF1A_C"/>
</dbReference>
<keyword evidence="5" id="KW-0597">Phosphoprotein</keyword>
<dbReference type="InterPro" id="IPR009001">
    <property type="entry name" value="Transl_elong_EF1A/Init_IF2_C"/>
</dbReference>
<dbReference type="GO" id="GO:0003924">
    <property type="term" value="F:GTPase activity"/>
    <property type="evidence" value="ECO:0007669"/>
    <property type="project" value="InterPro"/>
</dbReference>
<dbReference type="SUPFAM" id="SSF52540">
    <property type="entry name" value="P-loop containing nucleoside triphosphate hydrolases"/>
    <property type="match status" value="1"/>
</dbReference>
<organism evidence="16 17">
    <name type="scientific">Powellomyces hirtus</name>
    <dbReference type="NCBI Taxonomy" id="109895"/>
    <lineage>
        <taxon>Eukaryota</taxon>
        <taxon>Fungi</taxon>
        <taxon>Fungi incertae sedis</taxon>
        <taxon>Chytridiomycota</taxon>
        <taxon>Chytridiomycota incertae sedis</taxon>
        <taxon>Chytridiomycetes</taxon>
        <taxon>Spizellomycetales</taxon>
        <taxon>Powellomycetaceae</taxon>
        <taxon>Powellomyces</taxon>
    </lineage>
</organism>
<keyword evidence="4" id="KW-0963">Cytoplasm</keyword>
<evidence type="ECO:0000256" key="1">
    <source>
        <dbReference type="ARBA" id="ARBA00004496"/>
    </source>
</evidence>
<dbReference type="Pfam" id="PF00009">
    <property type="entry name" value="GTP_EFTU"/>
    <property type="match status" value="1"/>
</dbReference>
<evidence type="ECO:0000256" key="8">
    <source>
        <dbReference type="ARBA" id="ARBA00022917"/>
    </source>
</evidence>
<keyword evidence="6" id="KW-0677">Repeat</keyword>
<feature type="compositionally biased region" description="Low complexity" evidence="14">
    <location>
        <begin position="126"/>
        <end position="167"/>
    </location>
</feature>
<dbReference type="InterPro" id="IPR003285">
    <property type="entry name" value="Sup35"/>
</dbReference>
<accession>A0A507DW15</accession>
<protein>
    <recommendedName>
        <fullName evidence="3">Eukaryotic peptide chain release factor GTP-binding subunit</fullName>
    </recommendedName>
    <alternativeName>
        <fullName evidence="13">ERF-3</fullName>
    </alternativeName>
    <alternativeName>
        <fullName evidence="12">ERF2</fullName>
    </alternativeName>
    <alternativeName>
        <fullName evidence="10">Polypeptide release factor 3</fullName>
    </alternativeName>
    <alternativeName>
        <fullName evidence="11">Translation release factor 3</fullName>
    </alternativeName>
</protein>
<dbReference type="InterPro" id="IPR000795">
    <property type="entry name" value="T_Tr_GTP-bd_dom"/>
</dbReference>
<evidence type="ECO:0000256" key="5">
    <source>
        <dbReference type="ARBA" id="ARBA00022553"/>
    </source>
</evidence>
<evidence type="ECO:0000256" key="13">
    <source>
        <dbReference type="ARBA" id="ARBA00031881"/>
    </source>
</evidence>
<dbReference type="FunFam" id="3.40.50.300:FF:001202">
    <property type="entry name" value="Translation elongation factor EF-1 subunit alpha"/>
    <property type="match status" value="1"/>
</dbReference>
<dbReference type="Gene3D" id="2.40.30.10">
    <property type="entry name" value="Translation factors"/>
    <property type="match status" value="2"/>
</dbReference>
<feature type="compositionally biased region" description="Low complexity" evidence="14">
    <location>
        <begin position="64"/>
        <end position="92"/>
    </location>
</feature>
<dbReference type="Proteomes" id="UP000318582">
    <property type="component" value="Unassembled WGS sequence"/>
</dbReference>
<feature type="domain" description="Tr-type G" evidence="15">
    <location>
        <begin position="324"/>
        <end position="549"/>
    </location>
</feature>
<dbReference type="PRINTS" id="PR01343">
    <property type="entry name" value="YEASTERF"/>
</dbReference>
<evidence type="ECO:0000256" key="14">
    <source>
        <dbReference type="SAM" id="MobiDB-lite"/>
    </source>
</evidence>
<evidence type="ECO:0000256" key="4">
    <source>
        <dbReference type="ARBA" id="ARBA00022490"/>
    </source>
</evidence>
<comment type="caution">
    <text evidence="16">The sequence shown here is derived from an EMBL/GenBank/DDBJ whole genome shotgun (WGS) entry which is preliminary data.</text>
</comment>
<dbReference type="PROSITE" id="PS51722">
    <property type="entry name" value="G_TR_2"/>
    <property type="match status" value="1"/>
</dbReference>
<evidence type="ECO:0000313" key="17">
    <source>
        <dbReference type="Proteomes" id="UP000318582"/>
    </source>
</evidence>
<proteinExistence type="inferred from homology"/>
<dbReference type="STRING" id="109895.A0A507DW15"/>
<sequence>MANNRSPSWEEQADAAALPEKVSRMNLRNNNNNNNNAGGGAGPARNFNAAATEFVPSWGAQDSYQQPQQGAYGGAYQQQQQQQQGAYQGGYQQHHHPGTAGYQGGYQQGYGQQQGYAYQGYNQHGGAYQQQQQQPYQGYDNRQSRQQQAYQPQQQQQQSQQHQQAYQVPSAKPATPRAQGPAKAVSISIGGKPAAAPAAKAVSISIGGAAAKETPAPAKAVSISIGGTVKPKEAASEPKVEPKAEPKTETAQAELVAEAPPAPEAVNKAAAVAPVKGETPAPAAAQPVQEKETQKKTAPPAPVPEPEVDDEPEEENFDDDVTGKENMNIVFIGHVDAGKSTMGGHLLFLTGMVDKRTMDKYEKEAKELGRESWYLSYALDLNPEERNKGKTTEYGRGYFETDKRCFTILDAPGHKTFVPSMIEGASQADVGILVLSARKGEFETGFDRGGQTREHAMLAKTAGVKRLVVVVNKMDDATVNWSKERFDEIIGKIMPFLKQVGFNPKTDLDLIPVSGFTGANLKDPLDPKICDWYSGPSLVTLLDTMVIPDRGYNRPFMMAVADKFKDMGTVVTGKIDSGRVRKGQRVLLMPNKQKCEISAIMREDQEYDVARSGDNVRLRLRGVEEEDIMQGFVLCHPKAPVHAVTSFQAQLAVIEYKNIMCAGYTAVMHAHTAVEEVTLASLDHSVDKKNGKKTKRPPQFLKQGDVAIVTISTTQPICVETYAEHPQLGRFTLRDEGKTVAIGKVTKLIFDSE</sequence>
<dbReference type="CDD" id="cd04089">
    <property type="entry name" value="eRF3_II"/>
    <property type="match status" value="1"/>
</dbReference>
<feature type="compositionally biased region" description="Acidic residues" evidence="14">
    <location>
        <begin position="306"/>
        <end position="320"/>
    </location>
</feature>
<feature type="region of interest" description="Disordered" evidence="14">
    <location>
        <begin position="126"/>
        <end position="323"/>
    </location>
</feature>
<keyword evidence="7" id="KW-0547">Nucleotide-binding</keyword>
<evidence type="ECO:0000256" key="6">
    <source>
        <dbReference type="ARBA" id="ARBA00022737"/>
    </source>
</evidence>
<evidence type="ECO:0000256" key="12">
    <source>
        <dbReference type="ARBA" id="ARBA00030845"/>
    </source>
</evidence>
<dbReference type="CDD" id="cd03704">
    <property type="entry name" value="eRF3_C_III"/>
    <property type="match status" value="1"/>
</dbReference>
<dbReference type="GO" id="GO:0005525">
    <property type="term" value="F:GTP binding"/>
    <property type="evidence" value="ECO:0007669"/>
    <property type="project" value="UniProtKB-KW"/>
</dbReference>
<dbReference type="InterPro" id="IPR009000">
    <property type="entry name" value="Transl_B-barrel_sf"/>
</dbReference>
<evidence type="ECO:0000256" key="11">
    <source>
        <dbReference type="ARBA" id="ARBA00030210"/>
    </source>
</evidence>
<dbReference type="GO" id="GO:0000288">
    <property type="term" value="P:nuclear-transcribed mRNA catabolic process, deadenylation-dependent decay"/>
    <property type="evidence" value="ECO:0007669"/>
    <property type="project" value="InterPro"/>
</dbReference>
<dbReference type="InterPro" id="IPR004161">
    <property type="entry name" value="EFTu-like_2"/>
</dbReference>
<feature type="compositionally biased region" description="Low complexity" evidence="14">
    <location>
        <begin position="251"/>
        <end position="275"/>
    </location>
</feature>
<evidence type="ECO:0000259" key="15">
    <source>
        <dbReference type="PROSITE" id="PS51722"/>
    </source>
</evidence>
<dbReference type="InterPro" id="IPR027417">
    <property type="entry name" value="P-loop_NTPase"/>
</dbReference>
<keyword evidence="17" id="KW-1185">Reference proteome</keyword>
<evidence type="ECO:0000256" key="9">
    <source>
        <dbReference type="ARBA" id="ARBA00023134"/>
    </source>
</evidence>